<accession>A0A845GIR6</accession>
<gene>
    <name evidence="1" type="ORF">GTP90_08415</name>
</gene>
<evidence type="ECO:0008006" key="3">
    <source>
        <dbReference type="Google" id="ProtNLM"/>
    </source>
</evidence>
<dbReference type="Gene3D" id="3.90.1150.30">
    <property type="match status" value="1"/>
</dbReference>
<dbReference type="SUPFAM" id="SSF142906">
    <property type="entry name" value="YjbR-like"/>
    <property type="match status" value="1"/>
</dbReference>
<proteinExistence type="predicted"/>
<sequence length="129" mass="14623">MNTQQLKRHCRQYPGAVESLHGEPSNILVYKVEDKTFAYFKTSEPEQWRFSVRVTPDRFLELTDMPGVKPARYMGRFHWVTIVDVGKFPADYLAELVDGSYRRAVASLSKARQKALAQGASAARSGDPE</sequence>
<dbReference type="PANTHER" id="PTHR35145:SF1">
    <property type="entry name" value="CYTOPLASMIC PROTEIN"/>
    <property type="match status" value="1"/>
</dbReference>
<evidence type="ECO:0000313" key="1">
    <source>
        <dbReference type="EMBL" id="MYM93881.1"/>
    </source>
</evidence>
<dbReference type="EMBL" id="WWCX01000008">
    <property type="protein sequence ID" value="MYM93881.1"/>
    <property type="molecule type" value="Genomic_DNA"/>
</dbReference>
<organism evidence="1 2">
    <name type="scientific">Duganella vulcania</name>
    <dbReference type="NCBI Taxonomy" id="2692166"/>
    <lineage>
        <taxon>Bacteria</taxon>
        <taxon>Pseudomonadati</taxon>
        <taxon>Pseudomonadota</taxon>
        <taxon>Betaproteobacteria</taxon>
        <taxon>Burkholderiales</taxon>
        <taxon>Oxalobacteraceae</taxon>
        <taxon>Telluria group</taxon>
        <taxon>Duganella</taxon>
    </lineage>
</organism>
<dbReference type="InterPro" id="IPR007351">
    <property type="entry name" value="YjbR"/>
</dbReference>
<evidence type="ECO:0000313" key="2">
    <source>
        <dbReference type="Proteomes" id="UP000447355"/>
    </source>
</evidence>
<dbReference type="InterPro" id="IPR058532">
    <property type="entry name" value="YjbR/MT2646/Rv2570-like"/>
</dbReference>
<protein>
    <recommendedName>
        <fullName evidence="3">MmcQ/YjbR family DNA-binding protein</fullName>
    </recommendedName>
</protein>
<dbReference type="Proteomes" id="UP000447355">
    <property type="component" value="Unassembled WGS sequence"/>
</dbReference>
<dbReference type="InterPro" id="IPR038056">
    <property type="entry name" value="YjbR-like_sf"/>
</dbReference>
<name>A0A845GIR6_9BURK</name>
<dbReference type="Pfam" id="PF04237">
    <property type="entry name" value="YjbR"/>
    <property type="match status" value="1"/>
</dbReference>
<dbReference type="RefSeq" id="WP_161083082.1">
    <property type="nucleotide sequence ID" value="NZ_WWCX01000008.1"/>
</dbReference>
<dbReference type="PANTHER" id="PTHR35145">
    <property type="entry name" value="CYTOPLASMIC PROTEIN-RELATED"/>
    <property type="match status" value="1"/>
</dbReference>
<dbReference type="AlphaFoldDB" id="A0A845GIR6"/>
<reference evidence="1" key="1">
    <citation type="submission" date="2019-12" db="EMBL/GenBank/DDBJ databases">
        <title>Novel species isolated from a subtropical stream in China.</title>
        <authorList>
            <person name="Lu H."/>
        </authorList>
    </citation>
    <scope>NUCLEOTIDE SEQUENCE [LARGE SCALE GENOMIC DNA]</scope>
    <source>
        <strain evidence="1">FT81W</strain>
    </source>
</reference>
<comment type="caution">
    <text evidence="1">The sequence shown here is derived from an EMBL/GenBank/DDBJ whole genome shotgun (WGS) entry which is preliminary data.</text>
</comment>